<name>A0A6B3BX67_9ACTN</name>
<organism evidence="2">
    <name type="scientific">Streptomyces sp. SID12501</name>
    <dbReference type="NCBI Taxonomy" id="2706042"/>
    <lineage>
        <taxon>Bacteria</taxon>
        <taxon>Bacillati</taxon>
        <taxon>Actinomycetota</taxon>
        <taxon>Actinomycetes</taxon>
        <taxon>Kitasatosporales</taxon>
        <taxon>Streptomycetaceae</taxon>
        <taxon>Streptomyces</taxon>
    </lineage>
</organism>
<gene>
    <name evidence="2" type="ORF">G3I71_24885</name>
</gene>
<feature type="signal peptide" evidence="1">
    <location>
        <begin position="1"/>
        <end position="32"/>
    </location>
</feature>
<dbReference type="RefSeq" id="WP_164317424.1">
    <property type="nucleotide sequence ID" value="NZ_JAAGLU010000021.1"/>
</dbReference>
<dbReference type="InterPro" id="IPR044058">
    <property type="entry name" value="Lipoprotein_23"/>
</dbReference>
<comment type="caution">
    <text evidence="2">The sequence shown here is derived from an EMBL/GenBank/DDBJ whole genome shotgun (WGS) entry which is preliminary data.</text>
</comment>
<evidence type="ECO:0000313" key="2">
    <source>
        <dbReference type="EMBL" id="NEC88973.1"/>
    </source>
</evidence>
<protein>
    <recommendedName>
        <fullName evidence="3">DUF3558 domain-containing protein</fullName>
    </recommendedName>
</protein>
<dbReference type="AlphaFoldDB" id="A0A6B3BX67"/>
<dbReference type="Pfam" id="PF18966">
    <property type="entry name" value="Lipoprotein_23"/>
    <property type="match status" value="1"/>
</dbReference>
<evidence type="ECO:0008006" key="3">
    <source>
        <dbReference type="Google" id="ProtNLM"/>
    </source>
</evidence>
<proteinExistence type="predicted"/>
<accession>A0A6B3BX67</accession>
<dbReference type="EMBL" id="JAAGLU010000021">
    <property type="protein sequence ID" value="NEC88973.1"/>
    <property type="molecule type" value="Genomic_DNA"/>
</dbReference>
<keyword evidence="1" id="KW-0732">Signal</keyword>
<reference evidence="2" key="1">
    <citation type="submission" date="2020-01" db="EMBL/GenBank/DDBJ databases">
        <title>Insect and environment-associated Actinomycetes.</title>
        <authorList>
            <person name="Currrie C."/>
            <person name="Chevrette M."/>
            <person name="Carlson C."/>
            <person name="Stubbendieck R."/>
            <person name="Wendt-Pienkowski E."/>
        </authorList>
    </citation>
    <scope>NUCLEOTIDE SEQUENCE</scope>
    <source>
        <strain evidence="2">SID12501</strain>
    </source>
</reference>
<sequence>MLVGAGNGRRGLVQVTLLVAALAGSLTGCSKAADDDAKTKVTATASATADGVGAKSGGSIGADGSACELPVTFDMAEDWTAEAVETPLRQGPVSLVCEVDAKPAGHIGFLRVWTGDPGADDARTVLEAFMAAETGASKAQYSTFKAGPLAGVEVKYAYKTEFDDEAKTERALAVTTPRGPVVVHLGGLDTEEHEAMLPAYELAKRTLRA</sequence>
<feature type="chain" id="PRO_5025365356" description="DUF3558 domain-containing protein" evidence="1">
    <location>
        <begin position="33"/>
        <end position="209"/>
    </location>
</feature>
<evidence type="ECO:0000256" key="1">
    <source>
        <dbReference type="SAM" id="SignalP"/>
    </source>
</evidence>